<dbReference type="Proteomes" id="UP000070133">
    <property type="component" value="Unassembled WGS sequence"/>
</dbReference>
<dbReference type="EMBL" id="LFZN01000194">
    <property type="protein sequence ID" value="KXS95900.1"/>
    <property type="molecule type" value="Genomic_DNA"/>
</dbReference>
<sequence>MAIPATIARRKMDKERGRRTAAAFPPLKFASTAHVPSYDRFAAEMFLPMPSIARLAGFAYAAASFEEISTIDSVLQGIESRSEHRQHASGESFDGILEIPVESWIRKVLPFGIKLVRDAHAVRNIDVWPMTSCSRSGDDPGS</sequence>
<gene>
    <name evidence="1" type="ORF">AC578_2638</name>
</gene>
<comment type="caution">
    <text evidence="1">The sequence shown here is derived from an EMBL/GenBank/DDBJ whole genome shotgun (WGS) entry which is preliminary data.</text>
</comment>
<protein>
    <submittedName>
        <fullName evidence="1">Uncharacterized protein</fullName>
    </submittedName>
</protein>
<evidence type="ECO:0000313" key="2">
    <source>
        <dbReference type="Proteomes" id="UP000070133"/>
    </source>
</evidence>
<reference evidence="1 2" key="1">
    <citation type="submission" date="2015-07" db="EMBL/GenBank/DDBJ databases">
        <title>Comparative genomics of the Sigatoka disease complex on banana suggests a link between parallel evolutionary changes in Pseudocercospora fijiensis and Pseudocercospora eumusae and increased virulence on the banana host.</title>
        <authorList>
            <person name="Chang T.-C."/>
            <person name="Salvucci A."/>
            <person name="Crous P.W."/>
            <person name="Stergiopoulos I."/>
        </authorList>
    </citation>
    <scope>NUCLEOTIDE SEQUENCE [LARGE SCALE GENOMIC DNA]</scope>
    <source>
        <strain evidence="1 2">CBS 114824</strain>
    </source>
</reference>
<proteinExistence type="predicted"/>
<accession>A0A139H0A7</accession>
<name>A0A139H0A7_9PEZI</name>
<dbReference type="AlphaFoldDB" id="A0A139H0A7"/>
<organism evidence="1 2">
    <name type="scientific">Pseudocercospora eumusae</name>
    <dbReference type="NCBI Taxonomy" id="321146"/>
    <lineage>
        <taxon>Eukaryota</taxon>
        <taxon>Fungi</taxon>
        <taxon>Dikarya</taxon>
        <taxon>Ascomycota</taxon>
        <taxon>Pezizomycotina</taxon>
        <taxon>Dothideomycetes</taxon>
        <taxon>Dothideomycetidae</taxon>
        <taxon>Mycosphaerellales</taxon>
        <taxon>Mycosphaerellaceae</taxon>
        <taxon>Pseudocercospora</taxon>
    </lineage>
</organism>
<evidence type="ECO:0000313" key="1">
    <source>
        <dbReference type="EMBL" id="KXS95900.1"/>
    </source>
</evidence>
<keyword evidence="2" id="KW-1185">Reference proteome</keyword>